<dbReference type="Proteomes" id="UP001295740">
    <property type="component" value="Unassembled WGS sequence"/>
</dbReference>
<evidence type="ECO:0000313" key="2">
    <source>
        <dbReference type="EMBL" id="CAJ2503437.1"/>
    </source>
</evidence>
<dbReference type="EMBL" id="CAUWAG010000006">
    <property type="protein sequence ID" value="CAJ2503437.1"/>
    <property type="molecule type" value="Genomic_DNA"/>
</dbReference>
<protein>
    <submittedName>
        <fullName evidence="2">Uu.00g108310.m01.CDS01</fullName>
    </submittedName>
</protein>
<dbReference type="AlphaFoldDB" id="A0AAI8VEG0"/>
<sequence>MPSSPLNKILLCLGLLLASTTPAAAWFAAFYDIETGCSGEQNPEQAKRHTFHNIVCQNLGQPSPDTGVECKYLTNGVSTPSAPCGGQGNFVARSASIRGLEYCVGWMGPDCTGDYELMAIDVTGTCHTGTHYMSFKCLQ</sequence>
<feature type="chain" id="PRO_5042595456" evidence="1">
    <location>
        <begin position="26"/>
        <end position="139"/>
    </location>
</feature>
<gene>
    <name evidence="2" type="ORF">KHLLAP_LOCUS3905</name>
</gene>
<evidence type="ECO:0000256" key="1">
    <source>
        <dbReference type="SAM" id="SignalP"/>
    </source>
</evidence>
<reference evidence="2" key="1">
    <citation type="submission" date="2023-10" db="EMBL/GenBank/DDBJ databases">
        <authorList>
            <person name="Hackl T."/>
        </authorList>
    </citation>
    <scope>NUCLEOTIDE SEQUENCE</scope>
</reference>
<feature type="signal peptide" evidence="1">
    <location>
        <begin position="1"/>
        <end position="25"/>
    </location>
</feature>
<proteinExistence type="predicted"/>
<organism evidence="2 3">
    <name type="scientific">Anthostomella pinea</name>
    <dbReference type="NCBI Taxonomy" id="933095"/>
    <lineage>
        <taxon>Eukaryota</taxon>
        <taxon>Fungi</taxon>
        <taxon>Dikarya</taxon>
        <taxon>Ascomycota</taxon>
        <taxon>Pezizomycotina</taxon>
        <taxon>Sordariomycetes</taxon>
        <taxon>Xylariomycetidae</taxon>
        <taxon>Xylariales</taxon>
        <taxon>Xylariaceae</taxon>
        <taxon>Anthostomella</taxon>
    </lineage>
</organism>
<keyword evidence="1" id="KW-0732">Signal</keyword>
<comment type="caution">
    <text evidence="2">The sequence shown here is derived from an EMBL/GenBank/DDBJ whole genome shotgun (WGS) entry which is preliminary data.</text>
</comment>
<name>A0AAI8VEG0_9PEZI</name>
<keyword evidence="3" id="KW-1185">Reference proteome</keyword>
<accession>A0AAI8VEG0</accession>
<evidence type="ECO:0000313" key="3">
    <source>
        <dbReference type="Proteomes" id="UP001295740"/>
    </source>
</evidence>